<evidence type="ECO:0000313" key="7">
    <source>
        <dbReference type="EMBL" id="MBB3897639.1"/>
    </source>
</evidence>
<protein>
    <submittedName>
        <fullName evidence="7">DMSO/TMAO reductase YedYZ molybdopterin-dependent catalytic subunit</fullName>
    </submittedName>
</protein>
<evidence type="ECO:0000256" key="1">
    <source>
        <dbReference type="ARBA" id="ARBA00001924"/>
    </source>
</evidence>
<dbReference type="EMBL" id="JACIDJ010000001">
    <property type="protein sequence ID" value="MBB3897639.1"/>
    <property type="molecule type" value="Genomic_DNA"/>
</dbReference>
<dbReference type="Gene3D" id="2.60.40.650">
    <property type="match status" value="1"/>
</dbReference>
<keyword evidence="8" id="KW-1185">Reference proteome</keyword>
<gene>
    <name evidence="7" type="ORF">GGQ83_001065</name>
</gene>
<organism evidence="7 8">
    <name type="scientific">Roseococcus suduntuyensis</name>
    <dbReference type="NCBI Taxonomy" id="455361"/>
    <lineage>
        <taxon>Bacteria</taxon>
        <taxon>Pseudomonadati</taxon>
        <taxon>Pseudomonadota</taxon>
        <taxon>Alphaproteobacteria</taxon>
        <taxon>Acetobacterales</taxon>
        <taxon>Roseomonadaceae</taxon>
        <taxon>Roseococcus</taxon>
    </lineage>
</organism>
<feature type="domain" description="Moybdenum cofactor oxidoreductase dimerisation" evidence="6">
    <location>
        <begin position="235"/>
        <end position="345"/>
    </location>
</feature>
<dbReference type="InterPro" id="IPR036374">
    <property type="entry name" value="OxRdtase_Mopterin-bd_sf"/>
</dbReference>
<dbReference type="GO" id="GO:0006790">
    <property type="term" value="P:sulfur compound metabolic process"/>
    <property type="evidence" value="ECO:0007669"/>
    <property type="project" value="TreeGrafter"/>
</dbReference>
<dbReference type="GO" id="GO:0030151">
    <property type="term" value="F:molybdenum ion binding"/>
    <property type="evidence" value="ECO:0007669"/>
    <property type="project" value="InterPro"/>
</dbReference>
<dbReference type="Gene3D" id="3.90.420.10">
    <property type="entry name" value="Oxidoreductase, molybdopterin-binding domain"/>
    <property type="match status" value="1"/>
</dbReference>
<sequence>MPDSLPPVAAEPVNIEPPVSALDAMLTPADILFTRNNGTVPDNLPGWTLSVTGLVARELALTPEALRARFPTVEIVSVLECAGNNRSAITPAVDGQPWGPGAVGCARWTGVRLADVLEAAGVSPRAVYVGFRSPDHVIGKPGVEALSRGLPLAKALSPETLIAFGMNGAPLSALHGAPLRIVAPGFPGSAWQKWLREIVVLDREHDGAKMTGLDYRMPRHPLRPGQDPAGTEFDVITDMPVKSLITAPLEGFSTPGPVAVRGFAWSGHVPLAKVEVSADGGGTWHPARLEPGASPWAWRRFTTELAVPPGPVTLLARATDMAGKTQPMDPPWNPRGYLNNAVQRVGGVVAG</sequence>
<dbReference type="Proteomes" id="UP000553193">
    <property type="component" value="Unassembled WGS sequence"/>
</dbReference>
<dbReference type="PANTHER" id="PTHR19372:SF7">
    <property type="entry name" value="SULFITE OXIDASE, MITOCHONDRIAL"/>
    <property type="match status" value="1"/>
</dbReference>
<dbReference type="GO" id="GO:0020037">
    <property type="term" value="F:heme binding"/>
    <property type="evidence" value="ECO:0007669"/>
    <property type="project" value="TreeGrafter"/>
</dbReference>
<reference evidence="7 8" key="1">
    <citation type="submission" date="2020-08" db="EMBL/GenBank/DDBJ databases">
        <title>Genomic Encyclopedia of Type Strains, Phase IV (KMG-IV): sequencing the most valuable type-strain genomes for metagenomic binning, comparative biology and taxonomic classification.</title>
        <authorList>
            <person name="Goeker M."/>
        </authorList>
    </citation>
    <scope>NUCLEOTIDE SEQUENCE [LARGE SCALE GENOMIC DNA]</scope>
    <source>
        <strain evidence="7 8">DSM 19979</strain>
    </source>
</reference>
<dbReference type="AlphaFoldDB" id="A0A840A7Y8"/>
<dbReference type="InterPro" id="IPR000572">
    <property type="entry name" value="OxRdtase_Mopterin-bd_dom"/>
</dbReference>
<feature type="domain" description="Oxidoreductase molybdopterin-binding" evidence="5">
    <location>
        <begin position="38"/>
        <end position="207"/>
    </location>
</feature>
<dbReference type="GO" id="GO:0008482">
    <property type="term" value="F:sulfite oxidase activity"/>
    <property type="evidence" value="ECO:0007669"/>
    <property type="project" value="TreeGrafter"/>
</dbReference>
<proteinExistence type="predicted"/>
<evidence type="ECO:0000256" key="4">
    <source>
        <dbReference type="ARBA" id="ARBA00023002"/>
    </source>
</evidence>
<evidence type="ECO:0000313" key="8">
    <source>
        <dbReference type="Proteomes" id="UP000553193"/>
    </source>
</evidence>
<keyword evidence="3" id="KW-0479">Metal-binding</keyword>
<evidence type="ECO:0000259" key="6">
    <source>
        <dbReference type="Pfam" id="PF03404"/>
    </source>
</evidence>
<dbReference type="Pfam" id="PF03404">
    <property type="entry name" value="Mo-co_dimer"/>
    <property type="match status" value="1"/>
</dbReference>
<comment type="cofactor">
    <cofactor evidence="1">
        <name>Mo-molybdopterin</name>
        <dbReference type="ChEBI" id="CHEBI:71302"/>
    </cofactor>
</comment>
<dbReference type="CDD" id="cd02110">
    <property type="entry name" value="SO_family_Moco_dimer"/>
    <property type="match status" value="1"/>
</dbReference>
<dbReference type="Pfam" id="PF00174">
    <property type="entry name" value="Oxidored_molyb"/>
    <property type="match status" value="1"/>
</dbReference>
<dbReference type="InterPro" id="IPR005066">
    <property type="entry name" value="MoCF_OxRdtse_dimer"/>
</dbReference>
<dbReference type="RefSeq" id="WP_184382604.1">
    <property type="nucleotide sequence ID" value="NZ_JACIDJ010000001.1"/>
</dbReference>
<name>A0A840A7Y8_9PROT</name>
<keyword evidence="4" id="KW-0560">Oxidoreductase</keyword>
<dbReference type="SUPFAM" id="SSF56524">
    <property type="entry name" value="Oxidoreductase molybdopterin-binding domain"/>
    <property type="match status" value="1"/>
</dbReference>
<dbReference type="PRINTS" id="PR00407">
    <property type="entry name" value="EUMOPTERIN"/>
</dbReference>
<evidence type="ECO:0000256" key="3">
    <source>
        <dbReference type="ARBA" id="ARBA00022723"/>
    </source>
</evidence>
<dbReference type="InterPro" id="IPR008335">
    <property type="entry name" value="Mopterin_OxRdtase_euk"/>
</dbReference>
<evidence type="ECO:0000259" key="5">
    <source>
        <dbReference type="Pfam" id="PF00174"/>
    </source>
</evidence>
<evidence type="ECO:0000256" key="2">
    <source>
        <dbReference type="ARBA" id="ARBA00022505"/>
    </source>
</evidence>
<dbReference type="SUPFAM" id="SSF81296">
    <property type="entry name" value="E set domains"/>
    <property type="match status" value="1"/>
</dbReference>
<dbReference type="PANTHER" id="PTHR19372">
    <property type="entry name" value="SULFITE REDUCTASE"/>
    <property type="match status" value="1"/>
</dbReference>
<accession>A0A840A7Y8</accession>
<comment type="caution">
    <text evidence="7">The sequence shown here is derived from an EMBL/GenBank/DDBJ whole genome shotgun (WGS) entry which is preliminary data.</text>
</comment>
<dbReference type="InterPro" id="IPR014756">
    <property type="entry name" value="Ig_E-set"/>
</dbReference>
<keyword evidence="2" id="KW-0500">Molybdenum</keyword>
<dbReference type="GO" id="GO:0043546">
    <property type="term" value="F:molybdopterin cofactor binding"/>
    <property type="evidence" value="ECO:0007669"/>
    <property type="project" value="TreeGrafter"/>
</dbReference>